<feature type="domain" description="Beta-lactamase-related" evidence="1">
    <location>
        <begin position="163"/>
        <end position="423"/>
    </location>
</feature>
<proteinExistence type="predicted"/>
<organism evidence="2 3">
    <name type="scientific">Urechidicola vernalis</name>
    <dbReference type="NCBI Taxonomy" id="3075600"/>
    <lineage>
        <taxon>Bacteria</taxon>
        <taxon>Pseudomonadati</taxon>
        <taxon>Bacteroidota</taxon>
        <taxon>Flavobacteriia</taxon>
        <taxon>Flavobacteriales</taxon>
        <taxon>Flavobacteriaceae</taxon>
        <taxon>Urechidicola</taxon>
    </lineage>
</organism>
<keyword evidence="2" id="KW-0378">Hydrolase</keyword>
<dbReference type="EMBL" id="JAVRHV010000004">
    <property type="protein sequence ID" value="MDT0553334.1"/>
    <property type="molecule type" value="Genomic_DNA"/>
</dbReference>
<dbReference type="GO" id="GO:0016787">
    <property type="term" value="F:hydrolase activity"/>
    <property type="evidence" value="ECO:0007669"/>
    <property type="project" value="UniProtKB-KW"/>
</dbReference>
<dbReference type="Gene3D" id="3.40.710.10">
    <property type="entry name" value="DD-peptidase/beta-lactamase superfamily"/>
    <property type="match status" value="1"/>
</dbReference>
<evidence type="ECO:0000313" key="2">
    <source>
        <dbReference type="EMBL" id="MDT0553334.1"/>
    </source>
</evidence>
<dbReference type="PANTHER" id="PTHR43283">
    <property type="entry name" value="BETA-LACTAMASE-RELATED"/>
    <property type="match status" value="1"/>
</dbReference>
<evidence type="ECO:0000259" key="1">
    <source>
        <dbReference type="Pfam" id="PF00144"/>
    </source>
</evidence>
<protein>
    <submittedName>
        <fullName evidence="2">Serine hydrolase</fullName>
        <ecNumber evidence="2">3.-.-.-</ecNumber>
    </submittedName>
</protein>
<name>A0ABU2Y6S6_9FLAO</name>
<dbReference type="PANTHER" id="PTHR43283:SF7">
    <property type="entry name" value="BETA-LACTAMASE-RELATED DOMAIN-CONTAINING PROTEIN"/>
    <property type="match status" value="1"/>
</dbReference>
<evidence type="ECO:0000313" key="3">
    <source>
        <dbReference type="Proteomes" id="UP001252186"/>
    </source>
</evidence>
<dbReference type="InterPro" id="IPR001466">
    <property type="entry name" value="Beta-lactam-related"/>
</dbReference>
<accession>A0ABU2Y6S6</accession>
<dbReference type="SUPFAM" id="SSF56601">
    <property type="entry name" value="beta-lactamase/transpeptidase-like"/>
    <property type="match status" value="1"/>
</dbReference>
<dbReference type="Proteomes" id="UP001252186">
    <property type="component" value="Unassembled WGS sequence"/>
</dbReference>
<keyword evidence="3" id="KW-1185">Reference proteome</keyword>
<reference evidence="2 3" key="1">
    <citation type="submission" date="2023-09" db="EMBL/GenBank/DDBJ databases">
        <authorList>
            <person name="Rey-Velasco X."/>
        </authorList>
    </citation>
    <scope>NUCLEOTIDE SEQUENCE [LARGE SCALE GENOMIC DNA]</scope>
    <source>
        <strain evidence="2 3">P050</strain>
    </source>
</reference>
<dbReference type="RefSeq" id="WP_311593337.1">
    <property type="nucleotide sequence ID" value="NZ_JAVRHV010000004.1"/>
</dbReference>
<dbReference type="EC" id="3.-.-.-" evidence="2"/>
<dbReference type="InterPro" id="IPR050789">
    <property type="entry name" value="Diverse_Enzym_Activities"/>
</dbReference>
<sequence length="444" mass="50532">MKKFFKYFVIFLALGLVYTVYTNYPRLNLITGFSAKSTASIVFLADRTLESVEEFDNNFPPITEGASSVDKVSKTTSAKVFGLKKRTAVYREGLGAVLVNDEYDENEPYLVPKRDKTPKALPFPYGNLPQKDTVFKNVDYNRINGAVDQAFDKNGDWNKKTRSLLVVYKDQIIAEQYADGFDENSLHLGWSMTKSVMSTVYGVLNEQGKMDVNSRAPIVEWQNDERAEITINNLLQMNSGLDWVEDYFIISDVTKMLFLESDMTKSAIEKPLVGKPNESWYYSSGTSNLLSGILRNQFDSRQAYLDFWYSDFIDRIGMHSMTVEADMAGNYVASSYAWATARDWAKFGLLYEHDGNWNGDQVLTAEWIDYATTPTNTSNNTYGAQLWLNANGKFPDAPRNMFYADGFQGQHVFVLQDQDLVIVRTGLSDIDYNYIIKEVLESIK</sequence>
<dbReference type="InterPro" id="IPR012338">
    <property type="entry name" value="Beta-lactam/transpept-like"/>
</dbReference>
<dbReference type="Pfam" id="PF00144">
    <property type="entry name" value="Beta-lactamase"/>
    <property type="match status" value="1"/>
</dbReference>
<gene>
    <name evidence="2" type="ORF">RM519_08770</name>
</gene>
<comment type="caution">
    <text evidence="2">The sequence shown here is derived from an EMBL/GenBank/DDBJ whole genome shotgun (WGS) entry which is preliminary data.</text>
</comment>